<dbReference type="Proteomes" id="UP000553963">
    <property type="component" value="Unassembled WGS sequence"/>
</dbReference>
<gene>
    <name evidence="1" type="ORF">GGR25_004608</name>
</gene>
<evidence type="ECO:0008006" key="3">
    <source>
        <dbReference type="Google" id="ProtNLM"/>
    </source>
</evidence>
<sequence>MSEPRFVMSPESFAGLGSGQLAFVKSVSSDEIRKYFPDAPAVAPGKHFWALLDAAGAPLMISDSREAIVMNARENDLEAVSLH</sequence>
<accession>A0A840AYI7</accession>
<evidence type="ECO:0000313" key="2">
    <source>
        <dbReference type="Proteomes" id="UP000553963"/>
    </source>
</evidence>
<comment type="caution">
    <text evidence="1">The sequence shown here is derived from an EMBL/GenBank/DDBJ whole genome shotgun (WGS) entry which is preliminary data.</text>
</comment>
<organism evidence="1 2">
    <name type="scientific">Kaistia hirudinis</name>
    <dbReference type="NCBI Taxonomy" id="1293440"/>
    <lineage>
        <taxon>Bacteria</taxon>
        <taxon>Pseudomonadati</taxon>
        <taxon>Pseudomonadota</taxon>
        <taxon>Alphaproteobacteria</taxon>
        <taxon>Hyphomicrobiales</taxon>
        <taxon>Kaistiaceae</taxon>
        <taxon>Kaistia</taxon>
    </lineage>
</organism>
<dbReference type="EMBL" id="JACIDS010000006">
    <property type="protein sequence ID" value="MBB3933535.1"/>
    <property type="molecule type" value="Genomic_DNA"/>
</dbReference>
<dbReference type="AlphaFoldDB" id="A0A840AYI7"/>
<protein>
    <recommendedName>
        <fullName evidence="3">DUF1150 domain-containing protein</fullName>
    </recommendedName>
</protein>
<dbReference type="InterPro" id="IPR009531">
    <property type="entry name" value="DUF1150"/>
</dbReference>
<dbReference type="RefSeq" id="WP_246410194.1">
    <property type="nucleotide sequence ID" value="NZ_JACIDS010000006.1"/>
</dbReference>
<reference evidence="1 2" key="1">
    <citation type="submission" date="2020-08" db="EMBL/GenBank/DDBJ databases">
        <title>Genomic Encyclopedia of Type Strains, Phase IV (KMG-IV): sequencing the most valuable type-strain genomes for metagenomic binning, comparative biology and taxonomic classification.</title>
        <authorList>
            <person name="Goeker M."/>
        </authorList>
    </citation>
    <scope>NUCLEOTIDE SEQUENCE [LARGE SCALE GENOMIC DNA]</scope>
    <source>
        <strain evidence="1 2">DSM 25966</strain>
    </source>
</reference>
<name>A0A840AYI7_9HYPH</name>
<proteinExistence type="predicted"/>
<keyword evidence="2" id="KW-1185">Reference proteome</keyword>
<evidence type="ECO:0000313" key="1">
    <source>
        <dbReference type="EMBL" id="MBB3933535.1"/>
    </source>
</evidence>
<dbReference type="Pfam" id="PF06620">
    <property type="entry name" value="DUF1150"/>
    <property type="match status" value="1"/>
</dbReference>